<dbReference type="Pfam" id="PF00005">
    <property type="entry name" value="ABC_tran"/>
    <property type="match status" value="1"/>
</dbReference>
<dbReference type="PROSITE" id="PS50893">
    <property type="entry name" value="ABC_TRANSPORTER_2"/>
    <property type="match status" value="1"/>
</dbReference>
<comment type="similarity">
    <text evidence="1">Belongs to the ABC transporter superfamily.</text>
</comment>
<organism evidence="6">
    <name type="scientific">marine sediment metagenome</name>
    <dbReference type="NCBI Taxonomy" id="412755"/>
    <lineage>
        <taxon>unclassified sequences</taxon>
        <taxon>metagenomes</taxon>
        <taxon>ecological metagenomes</taxon>
    </lineage>
</organism>
<protein>
    <recommendedName>
        <fullName evidence="5">ABC transporter domain-containing protein</fullName>
    </recommendedName>
</protein>
<accession>X1QFT2</accession>
<dbReference type="GO" id="GO:0016887">
    <property type="term" value="F:ATP hydrolysis activity"/>
    <property type="evidence" value="ECO:0007669"/>
    <property type="project" value="InterPro"/>
</dbReference>
<dbReference type="Gene3D" id="3.40.50.300">
    <property type="entry name" value="P-loop containing nucleotide triphosphate hydrolases"/>
    <property type="match status" value="1"/>
</dbReference>
<dbReference type="InterPro" id="IPR003593">
    <property type="entry name" value="AAA+_ATPase"/>
</dbReference>
<reference evidence="6" key="1">
    <citation type="journal article" date="2014" name="Front. Microbiol.">
        <title>High frequency of phylogenetically diverse reductive dehalogenase-homologous genes in deep subseafloor sedimentary metagenomes.</title>
        <authorList>
            <person name="Kawai M."/>
            <person name="Futagami T."/>
            <person name="Toyoda A."/>
            <person name="Takaki Y."/>
            <person name="Nishi S."/>
            <person name="Hori S."/>
            <person name="Arai W."/>
            <person name="Tsubouchi T."/>
            <person name="Morono Y."/>
            <person name="Uchiyama I."/>
            <person name="Ito T."/>
            <person name="Fujiyama A."/>
            <person name="Inagaki F."/>
            <person name="Takami H."/>
        </authorList>
    </citation>
    <scope>NUCLEOTIDE SEQUENCE</scope>
    <source>
        <strain evidence="6">Expedition CK06-06</strain>
    </source>
</reference>
<evidence type="ECO:0000256" key="2">
    <source>
        <dbReference type="ARBA" id="ARBA00022448"/>
    </source>
</evidence>
<evidence type="ECO:0000256" key="1">
    <source>
        <dbReference type="ARBA" id="ARBA00005417"/>
    </source>
</evidence>
<evidence type="ECO:0000256" key="4">
    <source>
        <dbReference type="ARBA" id="ARBA00022840"/>
    </source>
</evidence>
<dbReference type="InterPro" id="IPR050763">
    <property type="entry name" value="ABC_transporter_ATP-binding"/>
</dbReference>
<feature type="non-terminal residue" evidence="6">
    <location>
        <position position="263"/>
    </location>
</feature>
<evidence type="ECO:0000259" key="5">
    <source>
        <dbReference type="PROSITE" id="PS50893"/>
    </source>
</evidence>
<dbReference type="InterPro" id="IPR027417">
    <property type="entry name" value="P-loop_NTPase"/>
</dbReference>
<name>X1QFT2_9ZZZZ</name>
<dbReference type="PANTHER" id="PTHR42711">
    <property type="entry name" value="ABC TRANSPORTER ATP-BINDING PROTEIN"/>
    <property type="match status" value="1"/>
</dbReference>
<dbReference type="SUPFAM" id="SSF52540">
    <property type="entry name" value="P-loop containing nucleoside triphosphate hydrolases"/>
    <property type="match status" value="1"/>
</dbReference>
<gene>
    <name evidence="6" type="ORF">S06H3_42870</name>
</gene>
<keyword evidence="2" id="KW-0813">Transport</keyword>
<dbReference type="PANTHER" id="PTHR42711:SF5">
    <property type="entry name" value="ABC TRANSPORTER ATP-BINDING PROTEIN NATA"/>
    <property type="match status" value="1"/>
</dbReference>
<dbReference type="GO" id="GO:0005524">
    <property type="term" value="F:ATP binding"/>
    <property type="evidence" value="ECO:0007669"/>
    <property type="project" value="UniProtKB-KW"/>
</dbReference>
<feature type="domain" description="ABC transporter" evidence="5">
    <location>
        <begin position="5"/>
        <end position="245"/>
    </location>
</feature>
<evidence type="ECO:0000256" key="3">
    <source>
        <dbReference type="ARBA" id="ARBA00022741"/>
    </source>
</evidence>
<proteinExistence type="inferred from homology"/>
<dbReference type="SMART" id="SM00382">
    <property type="entry name" value="AAA"/>
    <property type="match status" value="1"/>
</dbReference>
<dbReference type="EMBL" id="BARV01026541">
    <property type="protein sequence ID" value="GAI42129.1"/>
    <property type="molecule type" value="Genomic_DNA"/>
</dbReference>
<dbReference type="InterPro" id="IPR003439">
    <property type="entry name" value="ABC_transporter-like_ATP-bd"/>
</dbReference>
<dbReference type="AlphaFoldDB" id="X1QFT2"/>
<sequence length="263" mass="28820">METVIECQDIRRTFASRTLLGKKQETHALNGLNFSVPRGIVFGLLGPNGSGKTTTIRILSTLLTPTSGQARVLGYDVVKESGKVRGRIGLILGGERGLYGRLTGEENLKYFAALNHLSREASRKRVKEIIELVGLTSASNRPVEQYSRGMRQRLHIARGLLTDPEVLFMDEPTIGLDPAGAQELRQLIPALVQRGKTILLTTHYMLEADELSSQVAIINRGKIIASGTPSEIKRSFSKITVCEVICRQTEADVVEAVQSIQGI</sequence>
<keyword evidence="4" id="KW-0067">ATP-binding</keyword>
<comment type="caution">
    <text evidence="6">The sequence shown here is derived from an EMBL/GenBank/DDBJ whole genome shotgun (WGS) entry which is preliminary data.</text>
</comment>
<evidence type="ECO:0000313" key="6">
    <source>
        <dbReference type="EMBL" id="GAI42129.1"/>
    </source>
</evidence>
<keyword evidence="3" id="KW-0547">Nucleotide-binding</keyword>